<evidence type="ECO:0000256" key="3">
    <source>
        <dbReference type="ARBA" id="ARBA00023125"/>
    </source>
</evidence>
<feature type="domain" description="Type I restriction modification DNA specificity" evidence="5">
    <location>
        <begin position="248"/>
        <end position="422"/>
    </location>
</feature>
<dbReference type="PANTHER" id="PTHR43140">
    <property type="entry name" value="TYPE-1 RESTRICTION ENZYME ECOKI SPECIFICITY PROTEIN"/>
    <property type="match status" value="1"/>
</dbReference>
<proteinExistence type="inferred from homology"/>
<evidence type="ECO:0000313" key="7">
    <source>
        <dbReference type="Proteomes" id="UP001229409"/>
    </source>
</evidence>
<dbReference type="EC" id="3.1.21.-" evidence="6"/>
<name>A0AAP4EBF9_PAEPO</name>
<keyword evidence="6" id="KW-0540">Nuclease</keyword>
<evidence type="ECO:0000256" key="1">
    <source>
        <dbReference type="ARBA" id="ARBA00010923"/>
    </source>
</evidence>
<dbReference type="GO" id="GO:0004519">
    <property type="term" value="F:endonuclease activity"/>
    <property type="evidence" value="ECO:0007669"/>
    <property type="project" value="UniProtKB-KW"/>
</dbReference>
<accession>A0AAP4EBF9</accession>
<dbReference type="Proteomes" id="UP001229409">
    <property type="component" value="Unassembled WGS sequence"/>
</dbReference>
<gene>
    <name evidence="6" type="ORF">QDS18_13715</name>
</gene>
<evidence type="ECO:0000259" key="5">
    <source>
        <dbReference type="Pfam" id="PF01420"/>
    </source>
</evidence>
<evidence type="ECO:0000256" key="4">
    <source>
        <dbReference type="ARBA" id="ARBA00038652"/>
    </source>
</evidence>
<reference evidence="6" key="1">
    <citation type="submission" date="2023-04" db="EMBL/GenBank/DDBJ databases">
        <title>Uncovering the Secrets of Slow-Growing Bacteria in Tropical Savanna Soil through Cultivation and Genomic Analysis.</title>
        <authorList>
            <person name="Goncalves O.S."/>
            <person name="Santana M.F."/>
        </authorList>
    </citation>
    <scope>NUCLEOTIDE SEQUENCE</scope>
    <source>
        <strain evidence="6">ANTI</strain>
    </source>
</reference>
<evidence type="ECO:0000256" key="2">
    <source>
        <dbReference type="ARBA" id="ARBA00022747"/>
    </source>
</evidence>
<dbReference type="GO" id="GO:0016787">
    <property type="term" value="F:hydrolase activity"/>
    <property type="evidence" value="ECO:0007669"/>
    <property type="project" value="UniProtKB-KW"/>
</dbReference>
<dbReference type="PANTHER" id="PTHR43140:SF1">
    <property type="entry name" value="TYPE I RESTRICTION ENZYME ECOKI SPECIFICITY SUBUNIT"/>
    <property type="match status" value="1"/>
</dbReference>
<feature type="domain" description="Type I restriction modification DNA specificity" evidence="5">
    <location>
        <begin position="30"/>
        <end position="207"/>
    </location>
</feature>
<dbReference type="Gene3D" id="3.90.220.20">
    <property type="entry name" value="DNA methylase specificity domains"/>
    <property type="match status" value="2"/>
</dbReference>
<dbReference type="InterPro" id="IPR044946">
    <property type="entry name" value="Restrct_endonuc_typeI_TRD_sf"/>
</dbReference>
<comment type="subunit">
    <text evidence="4">The methyltransferase is composed of M and S polypeptides.</text>
</comment>
<dbReference type="SUPFAM" id="SSF116734">
    <property type="entry name" value="DNA methylase specificity domain"/>
    <property type="match status" value="2"/>
</dbReference>
<keyword evidence="6" id="KW-0255">Endonuclease</keyword>
<dbReference type="RefSeq" id="WP_279834280.1">
    <property type="nucleotide sequence ID" value="NZ_JARVWT010000005.1"/>
</dbReference>
<comment type="caution">
    <text evidence="6">The sequence shown here is derived from an EMBL/GenBank/DDBJ whole genome shotgun (WGS) entry which is preliminary data.</text>
</comment>
<keyword evidence="6" id="KW-0378">Hydrolase</keyword>
<dbReference type="Pfam" id="PF01420">
    <property type="entry name" value="Methylase_S"/>
    <property type="match status" value="2"/>
</dbReference>
<dbReference type="AlphaFoldDB" id="A0AAP4EBF9"/>
<comment type="similarity">
    <text evidence="1">Belongs to the type-I restriction system S methylase family.</text>
</comment>
<dbReference type="GO" id="GO:0003677">
    <property type="term" value="F:DNA binding"/>
    <property type="evidence" value="ECO:0007669"/>
    <property type="project" value="UniProtKB-KW"/>
</dbReference>
<dbReference type="InterPro" id="IPR051212">
    <property type="entry name" value="Type-I_RE_S_subunit"/>
</dbReference>
<keyword evidence="2" id="KW-0680">Restriction system</keyword>
<dbReference type="InterPro" id="IPR000055">
    <property type="entry name" value="Restrct_endonuc_typeI_TRD"/>
</dbReference>
<keyword evidence="3" id="KW-0238">DNA-binding</keyword>
<dbReference type="GO" id="GO:0009307">
    <property type="term" value="P:DNA restriction-modification system"/>
    <property type="evidence" value="ECO:0007669"/>
    <property type="project" value="UniProtKB-KW"/>
</dbReference>
<organism evidence="6 7">
    <name type="scientific">Paenibacillus polymyxa</name>
    <name type="common">Bacillus polymyxa</name>
    <dbReference type="NCBI Taxonomy" id="1406"/>
    <lineage>
        <taxon>Bacteria</taxon>
        <taxon>Bacillati</taxon>
        <taxon>Bacillota</taxon>
        <taxon>Bacilli</taxon>
        <taxon>Bacillales</taxon>
        <taxon>Paenibacillaceae</taxon>
        <taxon>Paenibacillus</taxon>
    </lineage>
</organism>
<protein>
    <submittedName>
        <fullName evidence="6">Restriction endonuclease subunit S</fullName>
        <ecNumber evidence="6">3.1.21.-</ecNumber>
    </submittedName>
</protein>
<evidence type="ECO:0000313" key="6">
    <source>
        <dbReference type="EMBL" id="MDH2331924.1"/>
    </source>
</evidence>
<dbReference type="EMBL" id="JARVWT010000005">
    <property type="protein sequence ID" value="MDH2331924.1"/>
    <property type="molecule type" value="Genomic_DNA"/>
</dbReference>
<sequence>MSKKKKTLDELLDEALVTEEEQPYEIPNNWEWLRLEMVSDYIQRGKSPKYVENSNAIVVSQKCVQWSGFDISVARNIDEATLEKYTEERFLKKLDLLWNSTGTGTIGRVAIIEDELKNPTVADSHVTVVRANQKLVFPKYLYYWLSSPFIQNKLENSYSGSTNQIELNLSAVKKEVIILPPLEEQKRITDKIEILFAKVDKAQKLIEESKHQLLLNRKAVMKEKLFGEMDITNLKHNSDIYGEDNLAEGWKWIKINDLLIDSKKSMTTGPFGTALKKTDYRESGVPVLGIDNIDKGRFIKTNKVFITKEKALDLNAFSVNENDVIISRSGTVGELCVVPKTAIPSIISTNIIKLTLNTDVILPEFFVAMFLNDGIVKDQVKELCKGSTREFLNQTILKSIYFPVPSLDKQRYIIEEINKYSLLVDKIQRELLINTDQLKQSILTKAFKGELGTNDPIDEPAIELLKSILKEKL</sequence>